<sequence length="359" mass="41050">MDAETRYPHLKKLALALIMASRKLRPYFQYHPISVVTAYPLRNILHKQKLSGRLAKWAIEFSEYDIMYQPRTEIKSQVLADFVADFSPGIVPGAEKELQVFSESNPGTWILFTDGSSNVKGEGLGIVLNPPSGEIIMQAIKCHPITNNEAEYEARGADAAIFGKGTRINQTIPIVEIMQIPREENAEADALANLASVAAVMNEENSTVIHSFHSALDQDKQEVNFNNLTWDWRNEFVNFLQHGILPEDKIKAQSLRRKAARYCLVRGNLYRKMFGGPLARCLGPSQTEYVIREVHEGHYGNHAGERSLVRTLIRVGYYWLKWKKMRKILWPNVTNAYDMETTCITQRSYYIRLFYHGLL</sequence>
<accession>A0AC58SJ60</accession>
<dbReference type="Proteomes" id="UP000790787">
    <property type="component" value="Chromosome 13"/>
</dbReference>
<keyword evidence="1" id="KW-1185">Reference proteome</keyword>
<reference evidence="2" key="2">
    <citation type="submission" date="2025-08" db="UniProtKB">
        <authorList>
            <consortium name="RefSeq"/>
        </authorList>
    </citation>
    <scope>IDENTIFICATION</scope>
    <source>
        <tissue evidence="2">Leaf</tissue>
    </source>
</reference>
<evidence type="ECO:0000313" key="1">
    <source>
        <dbReference type="Proteomes" id="UP000790787"/>
    </source>
</evidence>
<organism evidence="1 2">
    <name type="scientific">Nicotiana tabacum</name>
    <name type="common">Common tobacco</name>
    <dbReference type="NCBI Taxonomy" id="4097"/>
    <lineage>
        <taxon>Eukaryota</taxon>
        <taxon>Viridiplantae</taxon>
        <taxon>Streptophyta</taxon>
        <taxon>Embryophyta</taxon>
        <taxon>Tracheophyta</taxon>
        <taxon>Spermatophyta</taxon>
        <taxon>Magnoliopsida</taxon>
        <taxon>eudicotyledons</taxon>
        <taxon>Gunneridae</taxon>
        <taxon>Pentapetalae</taxon>
        <taxon>asterids</taxon>
        <taxon>lamiids</taxon>
        <taxon>Solanales</taxon>
        <taxon>Solanaceae</taxon>
        <taxon>Nicotianoideae</taxon>
        <taxon>Nicotianeae</taxon>
        <taxon>Nicotiana</taxon>
    </lineage>
</organism>
<gene>
    <name evidence="2" type="primary">LOC142168245</name>
</gene>
<dbReference type="RefSeq" id="XP_075085005.1">
    <property type="nucleotide sequence ID" value="XM_075228904.1"/>
</dbReference>
<evidence type="ECO:0000313" key="2">
    <source>
        <dbReference type="RefSeq" id="XP_075085005.1"/>
    </source>
</evidence>
<protein>
    <submittedName>
        <fullName evidence="2">Uncharacterized protein LOC142168245</fullName>
    </submittedName>
</protein>
<reference evidence="1" key="1">
    <citation type="journal article" date="2014" name="Nat. Commun.">
        <title>The tobacco genome sequence and its comparison with those of tomato and potato.</title>
        <authorList>
            <person name="Sierro N."/>
            <person name="Battey J.N."/>
            <person name="Ouadi S."/>
            <person name="Bakaher N."/>
            <person name="Bovet L."/>
            <person name="Willig A."/>
            <person name="Goepfert S."/>
            <person name="Peitsch M.C."/>
            <person name="Ivanov N.V."/>
        </authorList>
    </citation>
    <scope>NUCLEOTIDE SEQUENCE [LARGE SCALE GENOMIC DNA]</scope>
</reference>
<proteinExistence type="predicted"/>
<name>A0AC58SJ60_TOBAC</name>